<reference evidence="1 2" key="1">
    <citation type="submission" date="2018-05" db="EMBL/GenBank/DDBJ databases">
        <title>Rhodobacteraceae gen. nov., sp. nov. isolated from sea water.</title>
        <authorList>
            <person name="Ren Y."/>
        </authorList>
    </citation>
    <scope>NUCLEOTIDE SEQUENCE [LARGE SCALE GENOMIC DNA]</scope>
    <source>
        <strain evidence="1 2">TG-679</strain>
    </source>
</reference>
<gene>
    <name evidence="1" type="ORF">DKT77_13630</name>
</gene>
<comment type="caution">
    <text evidence="1">The sequence shown here is derived from an EMBL/GenBank/DDBJ whole genome shotgun (WGS) entry which is preliminary data.</text>
</comment>
<accession>A0A2V2LI09</accession>
<dbReference type="RefSeq" id="WP_109812247.1">
    <property type="nucleotide sequence ID" value="NZ_QGKU01000042.1"/>
</dbReference>
<dbReference type="EMBL" id="QGKU01000042">
    <property type="protein sequence ID" value="PWR02039.1"/>
    <property type="molecule type" value="Genomic_DNA"/>
</dbReference>
<evidence type="ECO:0000313" key="1">
    <source>
        <dbReference type="EMBL" id="PWR02039.1"/>
    </source>
</evidence>
<sequence>MFSGFPGALALANPGITLTVGPFMEVTGTIENPGLITFAQNGILEIEGKTTLSGGGQVVMGSPESTIRYGNDNLPDDELINVDNTIRGQGTISVDLINQGTIRNEGGRLQLDRAVVSDGTIRAQDGTLNIGGDLEGNGRVEVASDGVLEVDGGLFKNHTVVVENGGTIDWTDPARTTIEVVDFFGDLTQIGGTYAPGASPAESLLDGDYTLGGGGIFELEFAGLTTGLFDQLTVTGDVFLTDGYLSVLELAPFTFGAGQYFEVVEVQGSLFGEFGGLGEGARISGLSRDVFITDADGNGNDIALYTEGGLAPAHVPLPASIPAFLAALGGLAALRRKTAAA</sequence>
<name>A0A2V2LI09_9RHOB</name>
<protein>
    <submittedName>
        <fullName evidence="1">Uncharacterized protein</fullName>
    </submittedName>
</protein>
<proteinExistence type="predicted"/>
<dbReference type="Proteomes" id="UP000245680">
    <property type="component" value="Unassembled WGS sequence"/>
</dbReference>
<organism evidence="1 2">
    <name type="scientific">Meridianimarinicoccus roseus</name>
    <dbReference type="NCBI Taxonomy" id="2072018"/>
    <lineage>
        <taxon>Bacteria</taxon>
        <taxon>Pseudomonadati</taxon>
        <taxon>Pseudomonadota</taxon>
        <taxon>Alphaproteobacteria</taxon>
        <taxon>Rhodobacterales</taxon>
        <taxon>Paracoccaceae</taxon>
        <taxon>Meridianimarinicoccus</taxon>
    </lineage>
</organism>
<evidence type="ECO:0000313" key="2">
    <source>
        <dbReference type="Proteomes" id="UP000245680"/>
    </source>
</evidence>
<keyword evidence="2" id="KW-1185">Reference proteome</keyword>
<dbReference type="OrthoDB" id="9804931at2"/>
<dbReference type="AlphaFoldDB" id="A0A2V2LI09"/>